<reference evidence="13 14" key="1">
    <citation type="journal article" date="2018" name="MBio">
        <title>Comparative Genomics Reveals the Core Gene Toolbox for the Fungus-Insect Symbiosis.</title>
        <authorList>
            <person name="Wang Y."/>
            <person name="Stata M."/>
            <person name="Wang W."/>
            <person name="Stajich J.E."/>
            <person name="White M.M."/>
            <person name="Moncalvo J.M."/>
        </authorList>
    </citation>
    <scope>NUCLEOTIDE SEQUENCE [LARGE SCALE GENOMIC DNA]</scope>
    <source>
        <strain evidence="13 14">SC-DP-2</strain>
    </source>
</reference>
<comment type="subcellular location">
    <subcellularLocation>
        <location evidence="1">Vacuole membrane</location>
        <topology evidence="1">Multi-pass membrane protein</topology>
    </subcellularLocation>
</comment>
<dbReference type="SMART" id="SM00382">
    <property type="entry name" value="AAA"/>
    <property type="match status" value="1"/>
</dbReference>
<evidence type="ECO:0000256" key="10">
    <source>
        <dbReference type="SAM" id="Phobius"/>
    </source>
</evidence>
<dbReference type="EMBL" id="MBFS01000029">
    <property type="protein sequence ID" value="PVV05176.1"/>
    <property type="molecule type" value="Genomic_DNA"/>
</dbReference>
<comment type="caution">
    <text evidence="13">The sequence shown here is derived from an EMBL/GenBank/DDBJ whole genome shotgun (WGS) entry which is preliminary data.</text>
</comment>
<keyword evidence="6" id="KW-0067">ATP-binding</keyword>
<protein>
    <submittedName>
        <fullName evidence="13">Uncharacterized protein</fullName>
    </submittedName>
</protein>
<dbReference type="InterPro" id="IPR036640">
    <property type="entry name" value="ABC1_TM_sf"/>
</dbReference>
<dbReference type="OrthoDB" id="6500128at2759"/>
<name>A0A2T9ZKN1_9FUNG</name>
<evidence type="ECO:0000256" key="3">
    <source>
        <dbReference type="ARBA" id="ARBA00022554"/>
    </source>
</evidence>
<feature type="region of interest" description="Disordered" evidence="9">
    <location>
        <begin position="697"/>
        <end position="716"/>
    </location>
</feature>
<feature type="compositionally biased region" description="Low complexity" evidence="9">
    <location>
        <begin position="110"/>
        <end position="129"/>
    </location>
</feature>
<organism evidence="13 14">
    <name type="scientific">Smittium megazygosporum</name>
    <dbReference type="NCBI Taxonomy" id="133381"/>
    <lineage>
        <taxon>Eukaryota</taxon>
        <taxon>Fungi</taxon>
        <taxon>Fungi incertae sedis</taxon>
        <taxon>Zoopagomycota</taxon>
        <taxon>Kickxellomycotina</taxon>
        <taxon>Harpellomycetes</taxon>
        <taxon>Harpellales</taxon>
        <taxon>Legeriomycetaceae</taxon>
        <taxon>Smittium</taxon>
    </lineage>
</organism>
<dbReference type="InterPro" id="IPR039421">
    <property type="entry name" value="Type_1_exporter"/>
</dbReference>
<dbReference type="InterPro" id="IPR003593">
    <property type="entry name" value="AAA+_ATPase"/>
</dbReference>
<dbReference type="Pfam" id="PF00005">
    <property type="entry name" value="ABC_tran"/>
    <property type="match status" value="1"/>
</dbReference>
<feature type="transmembrane region" description="Helical" evidence="10">
    <location>
        <begin position="443"/>
        <end position="461"/>
    </location>
</feature>
<evidence type="ECO:0000256" key="8">
    <source>
        <dbReference type="ARBA" id="ARBA00023136"/>
    </source>
</evidence>
<dbReference type="InterPro" id="IPR011527">
    <property type="entry name" value="ABC1_TM_dom"/>
</dbReference>
<dbReference type="PROSITE" id="PS50893">
    <property type="entry name" value="ABC_TRANSPORTER_2"/>
    <property type="match status" value="1"/>
</dbReference>
<dbReference type="GO" id="GO:0015421">
    <property type="term" value="F:ABC-type oligopeptide transporter activity"/>
    <property type="evidence" value="ECO:0007669"/>
    <property type="project" value="TreeGrafter"/>
</dbReference>
<dbReference type="GO" id="GO:0005524">
    <property type="term" value="F:ATP binding"/>
    <property type="evidence" value="ECO:0007669"/>
    <property type="project" value="UniProtKB-KW"/>
</dbReference>
<feature type="transmembrane region" description="Helical" evidence="10">
    <location>
        <begin position="176"/>
        <end position="200"/>
    </location>
</feature>
<keyword evidence="8 10" id="KW-0472">Membrane</keyword>
<dbReference type="PANTHER" id="PTHR43394:SF1">
    <property type="entry name" value="ATP-BINDING CASSETTE SUB-FAMILY B MEMBER 10, MITOCHONDRIAL"/>
    <property type="match status" value="1"/>
</dbReference>
<feature type="domain" description="ABC transmembrane type-1" evidence="12">
    <location>
        <begin position="180"/>
        <end position="466"/>
    </location>
</feature>
<evidence type="ECO:0000259" key="11">
    <source>
        <dbReference type="PROSITE" id="PS50893"/>
    </source>
</evidence>
<feature type="transmembrane region" description="Helical" evidence="10">
    <location>
        <begin position="401"/>
        <end position="423"/>
    </location>
</feature>
<proteinExistence type="predicted"/>
<dbReference type="Proteomes" id="UP000245609">
    <property type="component" value="Unassembled WGS sequence"/>
</dbReference>
<feature type="region of interest" description="Disordered" evidence="9">
    <location>
        <begin position="1"/>
        <end position="20"/>
    </location>
</feature>
<evidence type="ECO:0000256" key="6">
    <source>
        <dbReference type="ARBA" id="ARBA00022840"/>
    </source>
</evidence>
<accession>A0A2T9ZKN1</accession>
<keyword evidence="3" id="KW-0926">Vacuole</keyword>
<dbReference type="GO" id="GO:0090374">
    <property type="term" value="P:oligopeptide export from mitochondrion"/>
    <property type="evidence" value="ECO:0007669"/>
    <property type="project" value="TreeGrafter"/>
</dbReference>
<dbReference type="PROSITE" id="PS50929">
    <property type="entry name" value="ABC_TM1F"/>
    <property type="match status" value="1"/>
</dbReference>
<dbReference type="Gene3D" id="1.20.1560.10">
    <property type="entry name" value="ABC transporter type 1, transmembrane domain"/>
    <property type="match status" value="1"/>
</dbReference>
<sequence length="774" mass="84512">MNNQSPNQTERKHLLQEWPSSDSVSIDVNIPISSPQTTTNSFTTALSSPSPRNPLKRNLESLIFNSSPLPKSSSSLLSGFKVLKTDYSSISFNKGNSLAQESPSATKVHSSASSQTESTTTAATTVDSSSTKETKKKQLDSASKDSYASEEEFELTKSSTSFTTWKKLIKFAKNEYKALAGAVGLLLVSSSVTMSVPFVMGKIMDIVTNPDLPVPFGLSITQVFGGLVGVFTIGSLANFGRIYLIRRSGESMIFRLRNLLYEKMVYQDSTFFETNRSGDLVSRLTVDTSIVSKSITNNLSDGMRSFISVFAGLSMMVYMSPKLTLIMMLIVPIISGYAVTYGRYIKKISQRTQTALGNISKEAEERLSSIRIVQSFGREKEEALSFTKASQHLFDLGKKEAWASGIFFGSNGFLGNISILMFLGFGGRMVLNGEISIGNLTSFMLYTAYVGSSLAGLSSFFSESMKGIGASNRLFYILERPPKIKIEDSGLFFGPQEQGGIGECTGHIQFENVNFSYPSRPDVQIFKDLSIDIKPRTHVAIAGPSGQGKSTLAWLLLRMYDIQSGSIKIDGHDLKSLNLNRWRSSVGIVPQEPSLFATTIRNNLLYANPNASAKDLQVALSHANAWDFVNSFPNGLDTFVGERGVSLSGGQKQRIAIARALLLNPSVLILDEATSALDSQSEQSVQIALDRLISGKLQMPSRSPNSSRPSSPTQESFSLNCTVITIAHRQSTLQKSDHLFVLGENGSLVESGTYSDLVSKPDGYFKQLISTMRK</sequence>
<feature type="compositionally biased region" description="Polar residues" evidence="9">
    <location>
        <begin position="31"/>
        <end position="50"/>
    </location>
</feature>
<dbReference type="SUPFAM" id="SSF52540">
    <property type="entry name" value="P-loop containing nucleoside triphosphate hydrolases"/>
    <property type="match status" value="2"/>
</dbReference>
<feature type="region of interest" description="Disordered" evidence="9">
    <location>
        <begin position="95"/>
        <end position="143"/>
    </location>
</feature>
<dbReference type="AlphaFoldDB" id="A0A2T9ZKN1"/>
<feature type="domain" description="ABC transporter" evidence="11">
    <location>
        <begin position="508"/>
        <end position="770"/>
    </location>
</feature>
<keyword evidence="4 10" id="KW-0812">Transmembrane</keyword>
<feature type="region of interest" description="Disordered" evidence="9">
    <location>
        <begin position="31"/>
        <end position="53"/>
    </location>
</feature>
<dbReference type="InterPro" id="IPR017871">
    <property type="entry name" value="ABC_transporter-like_CS"/>
</dbReference>
<feature type="transmembrane region" description="Helical" evidence="10">
    <location>
        <begin position="325"/>
        <end position="344"/>
    </location>
</feature>
<feature type="compositionally biased region" description="Basic and acidic residues" evidence="9">
    <location>
        <begin position="130"/>
        <end position="143"/>
    </location>
</feature>
<feature type="compositionally biased region" description="Low complexity" evidence="9">
    <location>
        <begin position="700"/>
        <end position="712"/>
    </location>
</feature>
<feature type="transmembrane region" description="Helical" evidence="10">
    <location>
        <begin position="302"/>
        <end position="319"/>
    </location>
</feature>
<evidence type="ECO:0000256" key="5">
    <source>
        <dbReference type="ARBA" id="ARBA00022741"/>
    </source>
</evidence>
<evidence type="ECO:0000256" key="2">
    <source>
        <dbReference type="ARBA" id="ARBA00022448"/>
    </source>
</evidence>
<dbReference type="FunFam" id="1.20.1560.10:FF:000058">
    <property type="entry name" value="ABC transporter B family member 25"/>
    <property type="match status" value="1"/>
</dbReference>
<evidence type="ECO:0000256" key="1">
    <source>
        <dbReference type="ARBA" id="ARBA00004128"/>
    </source>
</evidence>
<keyword evidence="14" id="KW-1185">Reference proteome</keyword>
<dbReference type="SUPFAM" id="SSF90123">
    <property type="entry name" value="ABC transporter transmembrane region"/>
    <property type="match status" value="1"/>
</dbReference>
<dbReference type="GO" id="GO:0005774">
    <property type="term" value="C:vacuolar membrane"/>
    <property type="evidence" value="ECO:0007669"/>
    <property type="project" value="UniProtKB-SubCell"/>
</dbReference>
<evidence type="ECO:0000256" key="9">
    <source>
        <dbReference type="SAM" id="MobiDB-lite"/>
    </source>
</evidence>
<evidence type="ECO:0000256" key="7">
    <source>
        <dbReference type="ARBA" id="ARBA00022989"/>
    </source>
</evidence>
<evidence type="ECO:0000259" key="12">
    <source>
        <dbReference type="PROSITE" id="PS50929"/>
    </source>
</evidence>
<dbReference type="CDD" id="cd18573">
    <property type="entry name" value="ABC_6TM_ABCB10_like"/>
    <property type="match status" value="1"/>
</dbReference>
<evidence type="ECO:0000313" key="14">
    <source>
        <dbReference type="Proteomes" id="UP000245609"/>
    </source>
</evidence>
<evidence type="ECO:0000256" key="4">
    <source>
        <dbReference type="ARBA" id="ARBA00022692"/>
    </source>
</evidence>
<dbReference type="PROSITE" id="PS00211">
    <property type="entry name" value="ABC_TRANSPORTER_1"/>
    <property type="match status" value="1"/>
</dbReference>
<dbReference type="InterPro" id="IPR003439">
    <property type="entry name" value="ABC_transporter-like_ATP-bd"/>
</dbReference>
<dbReference type="Gene3D" id="3.40.50.300">
    <property type="entry name" value="P-loop containing nucleotide triphosphate hydrolases"/>
    <property type="match status" value="1"/>
</dbReference>
<dbReference type="FunFam" id="3.40.50.300:FF:000836">
    <property type="entry name" value="ABC transporter B family member 25"/>
    <property type="match status" value="1"/>
</dbReference>
<dbReference type="PANTHER" id="PTHR43394">
    <property type="entry name" value="ATP-DEPENDENT PERMEASE MDL1, MITOCHONDRIAL"/>
    <property type="match status" value="1"/>
</dbReference>
<gene>
    <name evidence="13" type="ORF">BB560_000308</name>
</gene>
<dbReference type="GO" id="GO:0016887">
    <property type="term" value="F:ATP hydrolysis activity"/>
    <property type="evidence" value="ECO:0007669"/>
    <property type="project" value="InterPro"/>
</dbReference>
<keyword evidence="2" id="KW-0813">Transport</keyword>
<dbReference type="Pfam" id="PF00664">
    <property type="entry name" value="ABC_membrane"/>
    <property type="match status" value="1"/>
</dbReference>
<feature type="transmembrane region" description="Helical" evidence="10">
    <location>
        <begin position="220"/>
        <end position="244"/>
    </location>
</feature>
<keyword evidence="7 10" id="KW-1133">Transmembrane helix</keyword>
<dbReference type="InterPro" id="IPR027417">
    <property type="entry name" value="P-loop_NTPase"/>
</dbReference>
<dbReference type="GO" id="GO:0010044">
    <property type="term" value="P:response to aluminum ion"/>
    <property type="evidence" value="ECO:0007669"/>
    <property type="project" value="UniProtKB-ARBA"/>
</dbReference>
<feature type="compositionally biased region" description="Polar residues" evidence="9">
    <location>
        <begin position="95"/>
        <end position="109"/>
    </location>
</feature>
<dbReference type="GO" id="GO:0005743">
    <property type="term" value="C:mitochondrial inner membrane"/>
    <property type="evidence" value="ECO:0007669"/>
    <property type="project" value="TreeGrafter"/>
</dbReference>
<keyword evidence="5" id="KW-0547">Nucleotide-binding</keyword>
<dbReference type="STRING" id="133381.A0A2T9ZKN1"/>
<evidence type="ECO:0000313" key="13">
    <source>
        <dbReference type="EMBL" id="PVV05176.1"/>
    </source>
</evidence>